<protein>
    <recommendedName>
        <fullName evidence="2">RING-type E3 ubiquitin transferase</fullName>
        <ecNumber evidence="2">2.3.2.27</ecNumber>
    </recommendedName>
</protein>
<reference evidence="9" key="1">
    <citation type="submission" date="2025-08" db="UniProtKB">
        <authorList>
            <consortium name="RefSeq"/>
        </authorList>
    </citation>
    <scope>IDENTIFICATION</scope>
    <source>
        <tissue evidence="9">Fruit stalk</tissue>
    </source>
</reference>
<proteinExistence type="predicted"/>
<dbReference type="SUPFAM" id="SSF57850">
    <property type="entry name" value="RING/U-box"/>
    <property type="match status" value="1"/>
</dbReference>
<evidence type="ECO:0000256" key="4">
    <source>
        <dbReference type="ARBA" id="ARBA00022771"/>
    </source>
</evidence>
<name>A0A6P6AM23_DURZI</name>
<keyword evidence="5" id="KW-0862">Zinc</keyword>
<dbReference type="InterPro" id="IPR013083">
    <property type="entry name" value="Znf_RING/FYVE/PHD"/>
</dbReference>
<dbReference type="GeneID" id="111310767"/>
<evidence type="ECO:0000256" key="1">
    <source>
        <dbReference type="ARBA" id="ARBA00000900"/>
    </source>
</evidence>
<keyword evidence="4 6" id="KW-0863">Zinc-finger</keyword>
<dbReference type="PANTHER" id="PTHR15710">
    <property type="entry name" value="E3 UBIQUITIN-PROTEIN LIGASE PRAJA"/>
    <property type="match status" value="1"/>
</dbReference>
<dbReference type="PANTHER" id="PTHR15710:SF77">
    <property type="entry name" value="RING-H2 FINGER PROTEIN ATL21B"/>
    <property type="match status" value="1"/>
</dbReference>
<evidence type="ECO:0000256" key="5">
    <source>
        <dbReference type="ARBA" id="ARBA00022833"/>
    </source>
</evidence>
<gene>
    <name evidence="9" type="primary">LOC111310767</name>
</gene>
<dbReference type="GO" id="GO:0061630">
    <property type="term" value="F:ubiquitin protein ligase activity"/>
    <property type="evidence" value="ECO:0007669"/>
    <property type="project" value="UniProtKB-EC"/>
</dbReference>
<evidence type="ECO:0000313" key="8">
    <source>
        <dbReference type="Proteomes" id="UP000515121"/>
    </source>
</evidence>
<dbReference type="Gene3D" id="3.30.40.10">
    <property type="entry name" value="Zinc/RING finger domain, C3HC4 (zinc finger)"/>
    <property type="match status" value="1"/>
</dbReference>
<organism evidence="8 9">
    <name type="scientific">Durio zibethinus</name>
    <name type="common">Durian</name>
    <dbReference type="NCBI Taxonomy" id="66656"/>
    <lineage>
        <taxon>Eukaryota</taxon>
        <taxon>Viridiplantae</taxon>
        <taxon>Streptophyta</taxon>
        <taxon>Embryophyta</taxon>
        <taxon>Tracheophyta</taxon>
        <taxon>Spermatophyta</taxon>
        <taxon>Magnoliopsida</taxon>
        <taxon>eudicotyledons</taxon>
        <taxon>Gunneridae</taxon>
        <taxon>Pentapetalae</taxon>
        <taxon>rosids</taxon>
        <taxon>malvids</taxon>
        <taxon>Malvales</taxon>
        <taxon>Malvaceae</taxon>
        <taxon>Helicteroideae</taxon>
        <taxon>Durio</taxon>
    </lineage>
</organism>
<feature type="domain" description="RING-type" evidence="7">
    <location>
        <begin position="165"/>
        <end position="203"/>
    </location>
</feature>
<evidence type="ECO:0000313" key="9">
    <source>
        <dbReference type="RefSeq" id="XP_022765909.1"/>
    </source>
</evidence>
<dbReference type="InterPro" id="IPR001841">
    <property type="entry name" value="Znf_RING"/>
</dbReference>
<accession>A0A6P6AM23</accession>
<evidence type="ECO:0000259" key="7">
    <source>
        <dbReference type="PROSITE" id="PS50089"/>
    </source>
</evidence>
<evidence type="ECO:0000256" key="3">
    <source>
        <dbReference type="ARBA" id="ARBA00022723"/>
    </source>
</evidence>
<evidence type="ECO:0000256" key="2">
    <source>
        <dbReference type="ARBA" id="ARBA00012483"/>
    </source>
</evidence>
<dbReference type="AlphaFoldDB" id="A0A6P6AM23"/>
<dbReference type="RefSeq" id="XP_022765909.1">
    <property type="nucleotide sequence ID" value="XM_022910174.1"/>
</dbReference>
<keyword evidence="3" id="KW-0479">Metal-binding</keyword>
<dbReference type="OrthoDB" id="3365801at2759"/>
<evidence type="ECO:0000256" key="6">
    <source>
        <dbReference type="PROSITE-ProRule" id="PRU00175"/>
    </source>
</evidence>
<sequence length="208" mass="23537">MVTDDEVDQELIDDDVDQAIDESLSTLNFKPASNSSIQALKRFKLGDEGHLPFTKRRLLDGLSSKNECMICFHEFSDDDKEFTDDEVYQVVTDDEVNLVTDNKVDQELTDTEIDQAINESLSSLNFKPANSSSIQALKRFKLGDEGCLPFKKRRLLEGLSSKNECTICFDEFFDGNKVGSMPCGPVYHDDCIVKWSHLCPLCRYQTPS</sequence>
<keyword evidence="8" id="KW-1185">Reference proteome</keyword>
<dbReference type="KEGG" id="dzi:111310767"/>
<dbReference type="Proteomes" id="UP000515121">
    <property type="component" value="Unplaced"/>
</dbReference>
<dbReference type="PROSITE" id="PS50089">
    <property type="entry name" value="ZF_RING_2"/>
    <property type="match status" value="1"/>
</dbReference>
<dbReference type="GO" id="GO:0005737">
    <property type="term" value="C:cytoplasm"/>
    <property type="evidence" value="ECO:0007669"/>
    <property type="project" value="TreeGrafter"/>
</dbReference>
<dbReference type="GO" id="GO:0016567">
    <property type="term" value="P:protein ubiquitination"/>
    <property type="evidence" value="ECO:0007669"/>
    <property type="project" value="TreeGrafter"/>
</dbReference>
<dbReference type="GO" id="GO:0008270">
    <property type="term" value="F:zinc ion binding"/>
    <property type="evidence" value="ECO:0007669"/>
    <property type="project" value="UniProtKB-KW"/>
</dbReference>
<dbReference type="EC" id="2.3.2.27" evidence="2"/>
<dbReference type="Pfam" id="PF13639">
    <property type="entry name" value="zf-RING_2"/>
    <property type="match status" value="1"/>
</dbReference>
<comment type="catalytic activity">
    <reaction evidence="1">
        <text>S-ubiquitinyl-[E2 ubiquitin-conjugating enzyme]-L-cysteine + [acceptor protein]-L-lysine = [E2 ubiquitin-conjugating enzyme]-L-cysteine + N(6)-ubiquitinyl-[acceptor protein]-L-lysine.</text>
        <dbReference type="EC" id="2.3.2.27"/>
    </reaction>
</comment>